<evidence type="ECO:0000256" key="3">
    <source>
        <dbReference type="ARBA" id="ARBA00022448"/>
    </source>
</evidence>
<dbReference type="GO" id="GO:0016887">
    <property type="term" value="F:ATP hydrolysis activity"/>
    <property type="evidence" value="ECO:0007669"/>
    <property type="project" value="InterPro"/>
</dbReference>
<protein>
    <submittedName>
        <fullName evidence="9">Peptide ABC transporter ATP-binding protein</fullName>
    </submittedName>
</protein>
<keyword evidence="10" id="KW-1185">Reference proteome</keyword>
<dbReference type="SMART" id="SM00382">
    <property type="entry name" value="AAA"/>
    <property type="match status" value="1"/>
</dbReference>
<comment type="similarity">
    <text evidence="2">Belongs to the ABC transporter superfamily.</text>
</comment>
<sequence length="321" mass="33037">MRISVGGVEVVRGVGFDVHDGEVFALVGESGAGKSLTARSLLGLAPPGARTAGSVRLRGTELVGARRARLAALWGRRVSLVPQDSLSALSPVHPVGDQLAAAVRSVRGVSRAAARARAAAALDRVGVPAARAGAYPHELSGGMRQRAVIAMATVNEPDLLVADEPTTALDPDRRALVLELLAEQRAATGAALVLVTHDLDAVRDHADRVLVLYAGRHVESGAVATVLERPRAPYTAGLLACLPTAPRPAAGRSRYLPTIGGAPPPPGEPATGCAFAPRCPAADAGCRARTPLPRPVDGRDVSCHRAEHLPGAPGELFAEAL</sequence>
<dbReference type="GO" id="GO:0005886">
    <property type="term" value="C:plasma membrane"/>
    <property type="evidence" value="ECO:0007669"/>
    <property type="project" value="UniProtKB-SubCell"/>
</dbReference>
<dbReference type="PANTHER" id="PTHR43297:SF2">
    <property type="entry name" value="DIPEPTIDE TRANSPORT ATP-BINDING PROTEIN DPPD"/>
    <property type="match status" value="1"/>
</dbReference>
<dbReference type="InterPro" id="IPR050388">
    <property type="entry name" value="ABC_Ni/Peptide_Import"/>
</dbReference>
<keyword evidence="4" id="KW-1003">Cell membrane</keyword>
<gene>
    <name evidence="9" type="ORF">ATE80_29905</name>
</gene>
<accession>A0A100Y092</accession>
<keyword evidence="6 9" id="KW-0067">ATP-binding</keyword>
<proteinExistence type="inferred from homology"/>
<comment type="caution">
    <text evidence="9">The sequence shown here is derived from an EMBL/GenBank/DDBJ whole genome shotgun (WGS) entry which is preliminary data.</text>
</comment>
<dbReference type="GO" id="GO:0005524">
    <property type="term" value="F:ATP binding"/>
    <property type="evidence" value="ECO:0007669"/>
    <property type="project" value="UniProtKB-KW"/>
</dbReference>
<evidence type="ECO:0000256" key="4">
    <source>
        <dbReference type="ARBA" id="ARBA00022475"/>
    </source>
</evidence>
<dbReference type="AlphaFoldDB" id="A0A100Y092"/>
<keyword evidence="3" id="KW-0813">Transport</keyword>
<evidence type="ECO:0000256" key="6">
    <source>
        <dbReference type="ARBA" id="ARBA00022840"/>
    </source>
</evidence>
<evidence type="ECO:0000259" key="8">
    <source>
        <dbReference type="PROSITE" id="PS50893"/>
    </source>
</evidence>
<evidence type="ECO:0000256" key="5">
    <source>
        <dbReference type="ARBA" id="ARBA00022741"/>
    </source>
</evidence>
<dbReference type="SUPFAM" id="SSF52540">
    <property type="entry name" value="P-loop containing nucleoside triphosphate hydrolases"/>
    <property type="match status" value="1"/>
</dbReference>
<reference evidence="9 10" key="1">
    <citation type="submission" date="2015-11" db="EMBL/GenBank/DDBJ databases">
        <title>Genome-wide analysis reveals the secondary metabolome in Streptomyces kanasensis ZX01.</title>
        <authorList>
            <person name="Zhang G."/>
            <person name="Han L."/>
            <person name="Feng J."/>
            <person name="Zhang X."/>
        </authorList>
    </citation>
    <scope>NUCLEOTIDE SEQUENCE [LARGE SCALE GENOMIC DNA]</scope>
    <source>
        <strain evidence="9 10">ZX01</strain>
    </source>
</reference>
<comment type="subcellular location">
    <subcellularLocation>
        <location evidence="1">Cell membrane</location>
        <topology evidence="1">Peripheral membrane protein</topology>
    </subcellularLocation>
</comment>
<evidence type="ECO:0000256" key="7">
    <source>
        <dbReference type="ARBA" id="ARBA00023136"/>
    </source>
</evidence>
<keyword evidence="7" id="KW-0472">Membrane</keyword>
<feature type="domain" description="ABC transporter" evidence="8">
    <location>
        <begin position="1"/>
        <end position="239"/>
    </location>
</feature>
<dbReference type="InterPro" id="IPR017871">
    <property type="entry name" value="ABC_transporter-like_CS"/>
</dbReference>
<dbReference type="NCBIfam" id="TIGR01727">
    <property type="entry name" value="oligo_HPY"/>
    <property type="match status" value="1"/>
</dbReference>
<dbReference type="GO" id="GO:0015833">
    <property type="term" value="P:peptide transport"/>
    <property type="evidence" value="ECO:0007669"/>
    <property type="project" value="InterPro"/>
</dbReference>
<dbReference type="InterPro" id="IPR003439">
    <property type="entry name" value="ABC_transporter-like_ATP-bd"/>
</dbReference>
<organism evidence="9 10">
    <name type="scientific">Streptomyces kanasensis</name>
    <dbReference type="NCBI Taxonomy" id="936756"/>
    <lineage>
        <taxon>Bacteria</taxon>
        <taxon>Bacillati</taxon>
        <taxon>Actinomycetota</taxon>
        <taxon>Actinomycetes</taxon>
        <taxon>Kitasatosporales</taxon>
        <taxon>Streptomycetaceae</taxon>
        <taxon>Streptomyces</taxon>
    </lineage>
</organism>
<dbReference type="Gene3D" id="3.40.50.300">
    <property type="entry name" value="P-loop containing nucleotide triphosphate hydrolases"/>
    <property type="match status" value="1"/>
</dbReference>
<dbReference type="STRING" id="936756.ATE80_29905"/>
<dbReference type="InterPro" id="IPR027417">
    <property type="entry name" value="P-loop_NTPase"/>
</dbReference>
<name>A0A100Y092_9ACTN</name>
<dbReference type="CDD" id="cd03257">
    <property type="entry name" value="ABC_NikE_OppD_transporters"/>
    <property type="match status" value="1"/>
</dbReference>
<dbReference type="EMBL" id="LNSV01000156">
    <property type="protein sequence ID" value="KUH35320.1"/>
    <property type="molecule type" value="Genomic_DNA"/>
</dbReference>
<evidence type="ECO:0000313" key="10">
    <source>
        <dbReference type="Proteomes" id="UP000054011"/>
    </source>
</evidence>
<dbReference type="Proteomes" id="UP000054011">
    <property type="component" value="Unassembled WGS sequence"/>
</dbReference>
<dbReference type="PROSITE" id="PS00211">
    <property type="entry name" value="ABC_TRANSPORTER_1"/>
    <property type="match status" value="1"/>
</dbReference>
<evidence type="ECO:0000313" key="9">
    <source>
        <dbReference type="EMBL" id="KUH35320.1"/>
    </source>
</evidence>
<keyword evidence="5" id="KW-0547">Nucleotide-binding</keyword>
<dbReference type="Pfam" id="PF00005">
    <property type="entry name" value="ABC_tran"/>
    <property type="match status" value="1"/>
</dbReference>
<dbReference type="InterPro" id="IPR013563">
    <property type="entry name" value="Oligopep_ABC_C"/>
</dbReference>
<dbReference type="PROSITE" id="PS50893">
    <property type="entry name" value="ABC_TRANSPORTER_2"/>
    <property type="match status" value="1"/>
</dbReference>
<evidence type="ECO:0000256" key="1">
    <source>
        <dbReference type="ARBA" id="ARBA00004202"/>
    </source>
</evidence>
<evidence type="ECO:0000256" key="2">
    <source>
        <dbReference type="ARBA" id="ARBA00005417"/>
    </source>
</evidence>
<dbReference type="Pfam" id="PF08352">
    <property type="entry name" value="oligo_HPY"/>
    <property type="match status" value="1"/>
</dbReference>
<dbReference type="InterPro" id="IPR003593">
    <property type="entry name" value="AAA+_ATPase"/>
</dbReference>
<dbReference type="PANTHER" id="PTHR43297">
    <property type="entry name" value="OLIGOPEPTIDE TRANSPORT ATP-BINDING PROTEIN APPD"/>
    <property type="match status" value="1"/>
</dbReference>